<accession>A0A5M3N128</accession>
<protein>
    <submittedName>
        <fullName evidence="1">Uncharacterized protein</fullName>
    </submittedName>
</protein>
<evidence type="ECO:0000313" key="1">
    <source>
        <dbReference type="EMBL" id="EIW85109.1"/>
    </source>
</evidence>
<name>A0A5M3N128_CONPW</name>
<organism evidence="1 2">
    <name type="scientific">Coniophora puteana (strain RWD-64-598)</name>
    <name type="common">Brown rot fungus</name>
    <dbReference type="NCBI Taxonomy" id="741705"/>
    <lineage>
        <taxon>Eukaryota</taxon>
        <taxon>Fungi</taxon>
        <taxon>Dikarya</taxon>
        <taxon>Basidiomycota</taxon>
        <taxon>Agaricomycotina</taxon>
        <taxon>Agaricomycetes</taxon>
        <taxon>Agaricomycetidae</taxon>
        <taxon>Boletales</taxon>
        <taxon>Coniophorineae</taxon>
        <taxon>Coniophoraceae</taxon>
        <taxon>Coniophora</taxon>
    </lineage>
</organism>
<feature type="non-terminal residue" evidence="1">
    <location>
        <position position="1"/>
    </location>
</feature>
<dbReference type="Proteomes" id="UP000053558">
    <property type="component" value="Unassembled WGS sequence"/>
</dbReference>
<sequence>LSNLPSNISLPQWAYLNASDSFNVTAAQAATETSGTPSAIPSKRYARRSCSRWSSRLGCHHRRPMFDPSQTLVSNLTI</sequence>
<evidence type="ECO:0000313" key="2">
    <source>
        <dbReference type="Proteomes" id="UP000053558"/>
    </source>
</evidence>
<dbReference type="AlphaFoldDB" id="A0A5M3N128"/>
<dbReference type="EMBL" id="JH711574">
    <property type="protein sequence ID" value="EIW85109.1"/>
    <property type="molecule type" value="Genomic_DNA"/>
</dbReference>
<dbReference type="GeneID" id="19209984"/>
<comment type="caution">
    <text evidence="1">The sequence shown here is derived from an EMBL/GenBank/DDBJ whole genome shotgun (WGS) entry which is preliminary data.</text>
</comment>
<keyword evidence="2" id="KW-1185">Reference proteome</keyword>
<dbReference type="KEGG" id="cput:CONPUDRAFT_79808"/>
<reference evidence="2" key="1">
    <citation type="journal article" date="2012" name="Science">
        <title>The Paleozoic origin of enzymatic lignin decomposition reconstructed from 31 fungal genomes.</title>
        <authorList>
            <person name="Floudas D."/>
            <person name="Binder M."/>
            <person name="Riley R."/>
            <person name="Barry K."/>
            <person name="Blanchette R.A."/>
            <person name="Henrissat B."/>
            <person name="Martinez A.T."/>
            <person name="Otillar R."/>
            <person name="Spatafora J.W."/>
            <person name="Yadav J.S."/>
            <person name="Aerts A."/>
            <person name="Benoit I."/>
            <person name="Boyd A."/>
            <person name="Carlson A."/>
            <person name="Copeland A."/>
            <person name="Coutinho P.M."/>
            <person name="de Vries R.P."/>
            <person name="Ferreira P."/>
            <person name="Findley K."/>
            <person name="Foster B."/>
            <person name="Gaskell J."/>
            <person name="Glotzer D."/>
            <person name="Gorecki P."/>
            <person name="Heitman J."/>
            <person name="Hesse C."/>
            <person name="Hori C."/>
            <person name="Igarashi K."/>
            <person name="Jurgens J.A."/>
            <person name="Kallen N."/>
            <person name="Kersten P."/>
            <person name="Kohler A."/>
            <person name="Kuees U."/>
            <person name="Kumar T.K.A."/>
            <person name="Kuo A."/>
            <person name="LaButti K."/>
            <person name="Larrondo L.F."/>
            <person name="Lindquist E."/>
            <person name="Ling A."/>
            <person name="Lombard V."/>
            <person name="Lucas S."/>
            <person name="Lundell T."/>
            <person name="Martin R."/>
            <person name="McLaughlin D.J."/>
            <person name="Morgenstern I."/>
            <person name="Morin E."/>
            <person name="Murat C."/>
            <person name="Nagy L.G."/>
            <person name="Nolan M."/>
            <person name="Ohm R.A."/>
            <person name="Patyshakuliyeva A."/>
            <person name="Rokas A."/>
            <person name="Ruiz-Duenas F.J."/>
            <person name="Sabat G."/>
            <person name="Salamov A."/>
            <person name="Samejima M."/>
            <person name="Schmutz J."/>
            <person name="Slot J.C."/>
            <person name="St John F."/>
            <person name="Stenlid J."/>
            <person name="Sun H."/>
            <person name="Sun S."/>
            <person name="Syed K."/>
            <person name="Tsang A."/>
            <person name="Wiebenga A."/>
            <person name="Young D."/>
            <person name="Pisabarro A."/>
            <person name="Eastwood D.C."/>
            <person name="Martin F."/>
            <person name="Cullen D."/>
            <person name="Grigoriev I.V."/>
            <person name="Hibbett D.S."/>
        </authorList>
    </citation>
    <scope>NUCLEOTIDE SEQUENCE [LARGE SCALE GENOMIC DNA]</scope>
    <source>
        <strain evidence="2">RWD-64-598 SS2</strain>
    </source>
</reference>
<proteinExistence type="predicted"/>
<dbReference type="RefSeq" id="XP_007764279.1">
    <property type="nucleotide sequence ID" value="XM_007766089.1"/>
</dbReference>
<gene>
    <name evidence="1" type="ORF">CONPUDRAFT_79808</name>
</gene>